<reference evidence="9" key="1">
    <citation type="submission" date="2017-01" db="EMBL/GenBank/DDBJ databases">
        <authorList>
            <person name="Varghese N."/>
            <person name="Submissions S."/>
        </authorList>
    </citation>
    <scope>NUCLEOTIDE SEQUENCE [LARGE SCALE GENOMIC DNA]</scope>
    <source>
        <strain evidence="9">MNA4</strain>
    </source>
</reference>
<feature type="transmembrane region" description="Helical" evidence="7">
    <location>
        <begin position="156"/>
        <end position="175"/>
    </location>
</feature>
<evidence type="ECO:0000256" key="6">
    <source>
        <dbReference type="ARBA" id="ARBA00023136"/>
    </source>
</evidence>
<dbReference type="Proteomes" id="UP000187550">
    <property type="component" value="Unassembled WGS sequence"/>
</dbReference>
<keyword evidence="9" id="KW-1185">Reference proteome</keyword>
<evidence type="ECO:0000313" key="9">
    <source>
        <dbReference type="Proteomes" id="UP000187550"/>
    </source>
</evidence>
<accession>A0A1U7PKW7</accession>
<dbReference type="GO" id="GO:0042907">
    <property type="term" value="F:xanthine transmembrane transporter activity"/>
    <property type="evidence" value="ECO:0007669"/>
    <property type="project" value="TreeGrafter"/>
</dbReference>
<evidence type="ECO:0000256" key="2">
    <source>
        <dbReference type="ARBA" id="ARBA00008821"/>
    </source>
</evidence>
<feature type="transmembrane region" description="Helical" evidence="7">
    <location>
        <begin position="122"/>
        <end position="144"/>
    </location>
</feature>
<feature type="transmembrane region" description="Helical" evidence="7">
    <location>
        <begin position="367"/>
        <end position="384"/>
    </location>
</feature>
<dbReference type="NCBIfam" id="NF037981">
    <property type="entry name" value="NCS2_1"/>
    <property type="match status" value="1"/>
</dbReference>
<dbReference type="AlphaFoldDB" id="A0A1U7PKW7"/>
<dbReference type="EMBL" id="FTPL01000003">
    <property type="protein sequence ID" value="SIT87139.1"/>
    <property type="molecule type" value="Genomic_DNA"/>
</dbReference>
<feature type="transmembrane region" description="Helical" evidence="7">
    <location>
        <begin position="69"/>
        <end position="89"/>
    </location>
</feature>
<evidence type="ECO:0000256" key="1">
    <source>
        <dbReference type="ARBA" id="ARBA00004141"/>
    </source>
</evidence>
<evidence type="ECO:0000256" key="7">
    <source>
        <dbReference type="SAM" id="Phobius"/>
    </source>
</evidence>
<dbReference type="InterPro" id="IPR006043">
    <property type="entry name" value="NCS2"/>
</dbReference>
<keyword evidence="5 7" id="KW-1133">Transmembrane helix</keyword>
<name>A0A1U7PKW7_9BACI</name>
<feature type="transmembrane region" description="Helical" evidence="7">
    <location>
        <begin position="396"/>
        <end position="418"/>
    </location>
</feature>
<dbReference type="PANTHER" id="PTHR42810">
    <property type="entry name" value="PURINE PERMEASE C1399.01C-RELATED"/>
    <property type="match status" value="1"/>
</dbReference>
<comment type="similarity">
    <text evidence="2">Belongs to the nucleobase:cation symporter-2 (NCS2) (TC 2.A.40) family.</text>
</comment>
<dbReference type="Pfam" id="PF00860">
    <property type="entry name" value="Xan_ur_permease"/>
    <property type="match status" value="1"/>
</dbReference>
<feature type="transmembrane region" description="Helical" evidence="7">
    <location>
        <begin position="36"/>
        <end position="57"/>
    </location>
</feature>
<feature type="transmembrane region" description="Helical" evidence="7">
    <location>
        <begin position="309"/>
        <end position="331"/>
    </location>
</feature>
<dbReference type="GO" id="GO:0005886">
    <property type="term" value="C:plasma membrane"/>
    <property type="evidence" value="ECO:0007669"/>
    <property type="project" value="TreeGrafter"/>
</dbReference>
<gene>
    <name evidence="8" type="ORF">SAMN05428946_1955</name>
</gene>
<dbReference type="OrthoDB" id="5597247at2"/>
<organism evidence="8 9">
    <name type="scientific">Edaphobacillus lindanitolerans</name>
    <dbReference type="NCBI Taxonomy" id="550447"/>
    <lineage>
        <taxon>Bacteria</taxon>
        <taxon>Bacillati</taxon>
        <taxon>Bacillota</taxon>
        <taxon>Bacilli</taxon>
        <taxon>Bacillales</taxon>
        <taxon>Bacillaceae</taxon>
        <taxon>Edaphobacillus</taxon>
    </lineage>
</organism>
<comment type="subcellular location">
    <subcellularLocation>
        <location evidence="1">Membrane</location>
        <topology evidence="1">Multi-pass membrane protein</topology>
    </subcellularLocation>
</comment>
<protein>
    <submittedName>
        <fullName evidence="8">Xanthine/uracil permease</fullName>
    </submittedName>
</protein>
<feature type="transmembrane region" description="Helical" evidence="7">
    <location>
        <begin position="230"/>
        <end position="252"/>
    </location>
</feature>
<feature type="transmembrane region" description="Helical" evidence="7">
    <location>
        <begin position="95"/>
        <end position="115"/>
    </location>
</feature>
<proteinExistence type="inferred from homology"/>
<feature type="transmembrane region" description="Helical" evidence="7">
    <location>
        <begin position="182"/>
        <end position="202"/>
    </location>
</feature>
<keyword evidence="6 7" id="KW-0472">Membrane</keyword>
<feature type="transmembrane region" description="Helical" evidence="7">
    <location>
        <begin position="337"/>
        <end position="355"/>
    </location>
</feature>
<dbReference type="RefSeq" id="WP_076758557.1">
    <property type="nucleotide sequence ID" value="NZ_FTPL01000003.1"/>
</dbReference>
<dbReference type="PANTHER" id="PTHR42810:SF1">
    <property type="entry name" value="PURINE PERMEASE YWDJ-RELATED"/>
    <property type="match status" value="1"/>
</dbReference>
<keyword evidence="3" id="KW-0813">Transport</keyword>
<evidence type="ECO:0000256" key="3">
    <source>
        <dbReference type="ARBA" id="ARBA00022448"/>
    </source>
</evidence>
<evidence type="ECO:0000313" key="8">
    <source>
        <dbReference type="EMBL" id="SIT87139.1"/>
    </source>
</evidence>
<keyword evidence="4 7" id="KW-0812">Transmembrane</keyword>
<dbReference type="STRING" id="550447.SAMN05428946_1955"/>
<evidence type="ECO:0000256" key="4">
    <source>
        <dbReference type="ARBA" id="ARBA00022692"/>
    </source>
</evidence>
<sequence>MKHIFPALQWALFILMSSVVIPVTIAASYGLDTGDAIAFVQRSLFVLGIAGLLQTFFGHRLPIQEGPAGLWWGVFTLYAGLGTVLFGSPSETLRVLQFAFLLSGVIFIVLSLFGLVEKLSGLFTPTVTGIYLILMVIQLSGSFLKGMFGLSGGSTVVQPEILLMSALIIIFSYAFRRVPKVGHYSVLASIIFGWSAFALLGLSEPVARAGQVFNLPRLFAFGAPRMEADLVPMVLFITLLLLANMLATVKVVQGVLERQGKNVDRSRTRQTGLVSGINQLLAGSFSAIGPVPISGSAGFIATTRISERLPFILGSATIVAISLFPPITAFFSAIPVAVGYAAIFPVFASTISLAFREFESLEDKTNLFQVAGISLFAGVGSMFVPTEAFSSMAPVLTSIMSNGLVLGAIIAVVAERVLMSQARPQKKPEARHQELRKHL</sequence>
<evidence type="ECO:0000256" key="5">
    <source>
        <dbReference type="ARBA" id="ARBA00022989"/>
    </source>
</evidence>